<dbReference type="InterPro" id="IPR014036">
    <property type="entry name" value="DeoR-like_C"/>
</dbReference>
<organism evidence="5 6">
    <name type="scientific">Conexibacter stalactiti</name>
    <dbReference type="NCBI Taxonomy" id="1940611"/>
    <lineage>
        <taxon>Bacteria</taxon>
        <taxon>Bacillati</taxon>
        <taxon>Actinomycetota</taxon>
        <taxon>Thermoleophilia</taxon>
        <taxon>Solirubrobacterales</taxon>
        <taxon>Conexibacteraceae</taxon>
        <taxon>Conexibacter</taxon>
    </lineage>
</organism>
<proteinExistence type="predicted"/>
<protein>
    <submittedName>
        <fullName evidence="5">DeoR/GlpR family DNA-binding transcription regulator</fullName>
    </submittedName>
</protein>
<dbReference type="Gene3D" id="1.10.10.10">
    <property type="entry name" value="Winged helix-like DNA-binding domain superfamily/Winged helix DNA-binding domain"/>
    <property type="match status" value="1"/>
</dbReference>
<evidence type="ECO:0000256" key="1">
    <source>
        <dbReference type="ARBA" id="ARBA00023015"/>
    </source>
</evidence>
<dbReference type="EMBL" id="JAWSTH010000119">
    <property type="protein sequence ID" value="MDW5598106.1"/>
    <property type="molecule type" value="Genomic_DNA"/>
</dbReference>
<accession>A0ABU4HXV2</accession>
<dbReference type="Gene3D" id="3.40.50.1360">
    <property type="match status" value="1"/>
</dbReference>
<evidence type="ECO:0000313" key="5">
    <source>
        <dbReference type="EMBL" id="MDW5598106.1"/>
    </source>
</evidence>
<evidence type="ECO:0000256" key="2">
    <source>
        <dbReference type="ARBA" id="ARBA00023125"/>
    </source>
</evidence>
<dbReference type="PROSITE" id="PS51000">
    <property type="entry name" value="HTH_DEOR_2"/>
    <property type="match status" value="1"/>
</dbReference>
<name>A0ABU4HXV2_9ACTN</name>
<dbReference type="SMART" id="SM00420">
    <property type="entry name" value="HTH_DEOR"/>
    <property type="match status" value="1"/>
</dbReference>
<dbReference type="PROSITE" id="PS00894">
    <property type="entry name" value="HTH_DEOR_1"/>
    <property type="match status" value="1"/>
</dbReference>
<gene>
    <name evidence="5" type="ORF">R7226_27365</name>
</gene>
<keyword evidence="6" id="KW-1185">Reference proteome</keyword>
<dbReference type="InterPro" id="IPR036390">
    <property type="entry name" value="WH_DNA-bd_sf"/>
</dbReference>
<dbReference type="PANTHER" id="PTHR30363">
    <property type="entry name" value="HTH-TYPE TRANSCRIPTIONAL REGULATOR SRLR-RELATED"/>
    <property type="match status" value="1"/>
</dbReference>
<evidence type="ECO:0000256" key="3">
    <source>
        <dbReference type="ARBA" id="ARBA00023163"/>
    </source>
</evidence>
<dbReference type="InterPro" id="IPR036388">
    <property type="entry name" value="WH-like_DNA-bd_sf"/>
</dbReference>
<dbReference type="Pfam" id="PF00455">
    <property type="entry name" value="DeoRC"/>
    <property type="match status" value="1"/>
</dbReference>
<dbReference type="SMART" id="SM01134">
    <property type="entry name" value="DeoRC"/>
    <property type="match status" value="1"/>
</dbReference>
<dbReference type="InterPro" id="IPR050313">
    <property type="entry name" value="Carb_Metab_HTH_regulators"/>
</dbReference>
<evidence type="ECO:0000313" key="6">
    <source>
        <dbReference type="Proteomes" id="UP001284601"/>
    </source>
</evidence>
<sequence length="292" mass="30994">MTRSDPFDRVRHLGGRCTIAAESSSGRPLLAEARRFAIAELLRAAGAVSVTEVETRFGVSPMTARRDLMALEKQGVARRTHGGAVLPSMSAKEDSFAKRVNLAAEAKGRLADVAVAMVQPEETIVLDSSSTAYFLAQRIVDRGLAVTIITNSLPIMDLIAGVESPPIHLVAVGGTLRRLTGSFVGPYAVETVRGHFADRMFMSVKGLTPGGVMTDADELEAELKRSMIAQSQETVLLVDGSKLSVRGQNAIAHVRELTTVLTEGLAGQELETLRSTGVEVTSIDVPDGAPSS</sequence>
<feature type="domain" description="HTH deoR-type" evidence="4">
    <location>
        <begin position="31"/>
        <end position="86"/>
    </location>
</feature>
<dbReference type="InterPro" id="IPR037171">
    <property type="entry name" value="NagB/RpiA_transferase-like"/>
</dbReference>
<dbReference type="SUPFAM" id="SSF100950">
    <property type="entry name" value="NagB/RpiA/CoA transferase-like"/>
    <property type="match status" value="1"/>
</dbReference>
<dbReference type="GO" id="GO:0003677">
    <property type="term" value="F:DNA binding"/>
    <property type="evidence" value="ECO:0007669"/>
    <property type="project" value="UniProtKB-KW"/>
</dbReference>
<dbReference type="RefSeq" id="WP_318600581.1">
    <property type="nucleotide sequence ID" value="NZ_JAWSTH010000119.1"/>
</dbReference>
<dbReference type="Pfam" id="PF08220">
    <property type="entry name" value="HTH_DeoR"/>
    <property type="match status" value="1"/>
</dbReference>
<dbReference type="PRINTS" id="PR00037">
    <property type="entry name" value="HTHLACR"/>
</dbReference>
<dbReference type="Proteomes" id="UP001284601">
    <property type="component" value="Unassembled WGS sequence"/>
</dbReference>
<keyword evidence="3" id="KW-0804">Transcription</keyword>
<dbReference type="SUPFAM" id="SSF46785">
    <property type="entry name" value="Winged helix' DNA-binding domain"/>
    <property type="match status" value="1"/>
</dbReference>
<comment type="caution">
    <text evidence="5">The sequence shown here is derived from an EMBL/GenBank/DDBJ whole genome shotgun (WGS) entry which is preliminary data.</text>
</comment>
<evidence type="ECO:0000259" key="4">
    <source>
        <dbReference type="PROSITE" id="PS51000"/>
    </source>
</evidence>
<keyword evidence="2 5" id="KW-0238">DNA-binding</keyword>
<dbReference type="InterPro" id="IPR018356">
    <property type="entry name" value="Tscrpt_reg_HTH_DeoR_CS"/>
</dbReference>
<dbReference type="PANTHER" id="PTHR30363:SF44">
    <property type="entry name" value="AGA OPERON TRANSCRIPTIONAL REPRESSOR-RELATED"/>
    <property type="match status" value="1"/>
</dbReference>
<keyword evidence="1" id="KW-0805">Transcription regulation</keyword>
<reference evidence="6" key="1">
    <citation type="submission" date="2023-07" db="EMBL/GenBank/DDBJ databases">
        <title>Conexibacter stalactiti sp. nov., isolated from stalactites in a lava cave and emended description of the genus Conexibacter.</title>
        <authorList>
            <person name="Lee S.D."/>
        </authorList>
    </citation>
    <scope>NUCLEOTIDE SEQUENCE [LARGE SCALE GENOMIC DNA]</scope>
    <source>
        <strain evidence="6">KCTC 39840</strain>
    </source>
</reference>
<dbReference type="InterPro" id="IPR001034">
    <property type="entry name" value="DeoR_HTH"/>
</dbReference>